<accession>A0A833N831</accession>
<gene>
    <name evidence="1" type="ORF">F6453_2363</name>
</gene>
<reference evidence="1 2" key="1">
    <citation type="submission" date="2019-10" db="EMBL/GenBank/DDBJ databases">
        <title>Draft genome sequence of Marinobacter hydrocarbonoclasticus NCT7M from the microbiome of the marine copepod.</title>
        <authorList>
            <person name="Nuttall R."/>
            <person name="Sharma G."/>
            <person name="Moisander P."/>
        </authorList>
    </citation>
    <scope>NUCLEOTIDE SEQUENCE [LARGE SCALE GENOMIC DNA]</scope>
    <source>
        <strain evidence="1 2">NCT7M</strain>
    </source>
</reference>
<sequence>MNINDLSADHPLRSDPSRPWPYKVLVGCRAQGNRKIVATRSVYVRATSEDQAEQAGFREARAMIPMVVDGRRLKASRIVSSRPLDKQDAIGGVI</sequence>
<protein>
    <submittedName>
        <fullName evidence="1">Uncharacterized protein</fullName>
    </submittedName>
</protein>
<dbReference type="EMBL" id="WBMP01000009">
    <property type="protein sequence ID" value="KAE8545391.1"/>
    <property type="molecule type" value="Genomic_DNA"/>
</dbReference>
<comment type="caution">
    <text evidence="1">The sequence shown here is derived from an EMBL/GenBank/DDBJ whole genome shotgun (WGS) entry which is preliminary data.</text>
</comment>
<dbReference type="AlphaFoldDB" id="A0A833N831"/>
<dbReference type="RefSeq" id="WP_153740945.1">
    <property type="nucleotide sequence ID" value="NZ_WBMP01000009.1"/>
</dbReference>
<evidence type="ECO:0000313" key="1">
    <source>
        <dbReference type="EMBL" id="KAE8545391.1"/>
    </source>
</evidence>
<proteinExistence type="predicted"/>
<dbReference type="Proteomes" id="UP000469950">
    <property type="component" value="Unassembled WGS sequence"/>
</dbReference>
<name>A0A833N831_MARNT</name>
<organism evidence="1 2">
    <name type="scientific">Marinobacter nauticus</name>
    <name type="common">Marinobacter hydrocarbonoclasticus</name>
    <name type="synonym">Marinobacter aquaeolei</name>
    <dbReference type="NCBI Taxonomy" id="2743"/>
    <lineage>
        <taxon>Bacteria</taxon>
        <taxon>Pseudomonadati</taxon>
        <taxon>Pseudomonadota</taxon>
        <taxon>Gammaproteobacteria</taxon>
        <taxon>Pseudomonadales</taxon>
        <taxon>Marinobacteraceae</taxon>
        <taxon>Marinobacter</taxon>
    </lineage>
</organism>
<evidence type="ECO:0000313" key="2">
    <source>
        <dbReference type="Proteomes" id="UP000469950"/>
    </source>
</evidence>